<name>X1C4C2_9ZZZZ</name>
<comment type="caution">
    <text evidence="1">The sequence shown here is derived from an EMBL/GenBank/DDBJ whole genome shotgun (WGS) entry which is preliminary data.</text>
</comment>
<accession>X1C4C2</accession>
<sequence length="61" mass="7121">MEKAQKNVLELEKKILKLNGKIKWVKDVQDGELYEMGVEFIEALPHKVMVLLQHLFGDNNK</sequence>
<proteinExistence type="predicted"/>
<dbReference type="AlphaFoldDB" id="X1C4C2"/>
<organism evidence="1">
    <name type="scientific">marine sediment metagenome</name>
    <dbReference type="NCBI Taxonomy" id="412755"/>
    <lineage>
        <taxon>unclassified sequences</taxon>
        <taxon>metagenomes</taxon>
        <taxon>ecological metagenomes</taxon>
    </lineage>
</organism>
<protein>
    <submittedName>
        <fullName evidence="1">Uncharacterized protein</fullName>
    </submittedName>
</protein>
<gene>
    <name evidence="1" type="ORF">S01H4_47900</name>
</gene>
<reference evidence="1" key="1">
    <citation type="journal article" date="2014" name="Front. Microbiol.">
        <title>High frequency of phylogenetically diverse reductive dehalogenase-homologous genes in deep subseafloor sedimentary metagenomes.</title>
        <authorList>
            <person name="Kawai M."/>
            <person name="Futagami T."/>
            <person name="Toyoda A."/>
            <person name="Takaki Y."/>
            <person name="Nishi S."/>
            <person name="Hori S."/>
            <person name="Arai W."/>
            <person name="Tsubouchi T."/>
            <person name="Morono Y."/>
            <person name="Uchiyama I."/>
            <person name="Ito T."/>
            <person name="Fujiyama A."/>
            <person name="Inagaki F."/>
            <person name="Takami H."/>
        </authorList>
    </citation>
    <scope>NUCLEOTIDE SEQUENCE</scope>
    <source>
        <strain evidence="1">Expedition CK06-06</strain>
    </source>
</reference>
<dbReference type="EMBL" id="BART01026945">
    <property type="protein sequence ID" value="GAH02906.1"/>
    <property type="molecule type" value="Genomic_DNA"/>
</dbReference>
<evidence type="ECO:0000313" key="1">
    <source>
        <dbReference type="EMBL" id="GAH02906.1"/>
    </source>
</evidence>